<dbReference type="GO" id="GO:0003690">
    <property type="term" value="F:double-stranded DNA binding"/>
    <property type="evidence" value="ECO:0007669"/>
    <property type="project" value="TreeGrafter"/>
</dbReference>
<dbReference type="InterPro" id="IPR005819">
    <property type="entry name" value="H1/H5"/>
</dbReference>
<gene>
    <name evidence="9" type="ORF">G2W53_023618</name>
</gene>
<comment type="subcellular location">
    <subcellularLocation>
        <location evidence="2">Chromosome</location>
    </subcellularLocation>
    <subcellularLocation>
        <location evidence="1 6">Nucleus</location>
    </subcellularLocation>
</comment>
<dbReference type="GO" id="GO:0045910">
    <property type="term" value="P:negative regulation of DNA recombination"/>
    <property type="evidence" value="ECO:0007669"/>
    <property type="project" value="TreeGrafter"/>
</dbReference>
<dbReference type="EMBL" id="JAAIUW010000008">
    <property type="protein sequence ID" value="KAF7818163.1"/>
    <property type="molecule type" value="Genomic_DNA"/>
</dbReference>
<evidence type="ECO:0000256" key="3">
    <source>
        <dbReference type="ARBA" id="ARBA00022454"/>
    </source>
</evidence>
<feature type="compositionally biased region" description="Polar residues" evidence="7">
    <location>
        <begin position="164"/>
        <end position="179"/>
    </location>
</feature>
<evidence type="ECO:0000259" key="8">
    <source>
        <dbReference type="PROSITE" id="PS51504"/>
    </source>
</evidence>
<dbReference type="GO" id="GO:0000786">
    <property type="term" value="C:nucleosome"/>
    <property type="evidence" value="ECO:0007669"/>
    <property type="project" value="InterPro"/>
</dbReference>
<feature type="compositionally biased region" description="Basic and acidic residues" evidence="7">
    <location>
        <begin position="100"/>
        <end position="109"/>
    </location>
</feature>
<dbReference type="GO" id="GO:0006334">
    <property type="term" value="P:nucleosome assembly"/>
    <property type="evidence" value="ECO:0007669"/>
    <property type="project" value="InterPro"/>
</dbReference>
<comment type="similarity">
    <text evidence="6">Belongs to the histone H1/H5 family.</text>
</comment>
<evidence type="ECO:0000256" key="5">
    <source>
        <dbReference type="ARBA" id="ARBA00023242"/>
    </source>
</evidence>
<name>A0A834WEN4_9FABA</name>
<proteinExistence type="inferred from homology"/>
<protein>
    <submittedName>
        <fullName evidence="9">Histone H1-like</fullName>
    </submittedName>
</protein>
<dbReference type="GO" id="GO:0030261">
    <property type="term" value="P:chromosome condensation"/>
    <property type="evidence" value="ECO:0007669"/>
    <property type="project" value="TreeGrafter"/>
</dbReference>
<dbReference type="PROSITE" id="PS51504">
    <property type="entry name" value="H15"/>
    <property type="match status" value="1"/>
</dbReference>
<evidence type="ECO:0000256" key="1">
    <source>
        <dbReference type="ARBA" id="ARBA00004123"/>
    </source>
</evidence>
<evidence type="ECO:0000313" key="9">
    <source>
        <dbReference type="EMBL" id="KAF7818163.1"/>
    </source>
</evidence>
<keyword evidence="3 6" id="KW-0158">Chromosome</keyword>
<dbReference type="PRINTS" id="PR00624">
    <property type="entry name" value="HISTONEH5"/>
</dbReference>
<dbReference type="GO" id="GO:0005634">
    <property type="term" value="C:nucleus"/>
    <property type="evidence" value="ECO:0007669"/>
    <property type="project" value="UniProtKB-SubCell"/>
</dbReference>
<dbReference type="SUPFAM" id="SSF46785">
    <property type="entry name" value="Winged helix' DNA-binding domain"/>
    <property type="match status" value="1"/>
</dbReference>
<dbReference type="InterPro" id="IPR036388">
    <property type="entry name" value="WH-like_DNA-bd_sf"/>
</dbReference>
<keyword evidence="4 6" id="KW-0238">DNA-binding</keyword>
<dbReference type="OrthoDB" id="1110759at2759"/>
<dbReference type="AlphaFoldDB" id="A0A834WEN4"/>
<evidence type="ECO:0000256" key="7">
    <source>
        <dbReference type="SAM" id="MobiDB-lite"/>
    </source>
</evidence>
<dbReference type="GO" id="GO:0031492">
    <property type="term" value="F:nucleosomal DNA binding"/>
    <property type="evidence" value="ECO:0007669"/>
    <property type="project" value="TreeGrafter"/>
</dbReference>
<comment type="caution">
    <text evidence="9">The sequence shown here is derived from an EMBL/GenBank/DDBJ whole genome shotgun (WGS) entry which is preliminary data.</text>
</comment>
<evidence type="ECO:0000256" key="4">
    <source>
        <dbReference type="ARBA" id="ARBA00023125"/>
    </source>
</evidence>
<dbReference type="SMART" id="SM00526">
    <property type="entry name" value="H15"/>
    <property type="match status" value="1"/>
</dbReference>
<evidence type="ECO:0000256" key="2">
    <source>
        <dbReference type="ARBA" id="ARBA00004286"/>
    </source>
</evidence>
<evidence type="ECO:0000256" key="6">
    <source>
        <dbReference type="RuleBase" id="RU003894"/>
    </source>
</evidence>
<organism evidence="9 10">
    <name type="scientific">Senna tora</name>
    <dbReference type="NCBI Taxonomy" id="362788"/>
    <lineage>
        <taxon>Eukaryota</taxon>
        <taxon>Viridiplantae</taxon>
        <taxon>Streptophyta</taxon>
        <taxon>Embryophyta</taxon>
        <taxon>Tracheophyta</taxon>
        <taxon>Spermatophyta</taxon>
        <taxon>Magnoliopsida</taxon>
        <taxon>eudicotyledons</taxon>
        <taxon>Gunneridae</taxon>
        <taxon>Pentapetalae</taxon>
        <taxon>rosids</taxon>
        <taxon>fabids</taxon>
        <taxon>Fabales</taxon>
        <taxon>Fabaceae</taxon>
        <taxon>Caesalpinioideae</taxon>
        <taxon>Cassia clade</taxon>
        <taxon>Senna</taxon>
    </lineage>
</organism>
<dbReference type="Pfam" id="PF00538">
    <property type="entry name" value="Linker_histone"/>
    <property type="match status" value="1"/>
</dbReference>
<sequence>MAKANAKDTSTSTAGHPPYFHMIADAISTLNDRTGSSQQAIAKFIEDKHHNLLPPNFRTLLSVQLRKFVKSERLFKVKNSFKISSTDKLKLAIHESRTNKKIAEKDQKGLKTKRLSHVKTPEALKKPKPNKGTITKKKSVASSAGKVKSLSQVKTPEALKSKTKTNATSAQRKTTSKPIASSRPARKARK</sequence>
<dbReference type="PANTHER" id="PTHR11467:SF130">
    <property type="entry name" value="HISTONE H1-LIKE ISOFORM X1"/>
    <property type="match status" value="1"/>
</dbReference>
<dbReference type="InterPro" id="IPR005818">
    <property type="entry name" value="Histone_H1/H5_H15"/>
</dbReference>
<accession>A0A834WEN4</accession>
<dbReference type="Proteomes" id="UP000634136">
    <property type="component" value="Unassembled WGS sequence"/>
</dbReference>
<feature type="domain" description="H15" evidence="8">
    <location>
        <begin position="15"/>
        <end position="85"/>
    </location>
</feature>
<keyword evidence="10" id="KW-1185">Reference proteome</keyword>
<feature type="compositionally biased region" description="Basic residues" evidence="7">
    <location>
        <begin position="126"/>
        <end position="139"/>
    </location>
</feature>
<dbReference type="Gene3D" id="1.10.10.10">
    <property type="entry name" value="Winged helix-like DNA-binding domain superfamily/Winged helix DNA-binding domain"/>
    <property type="match status" value="1"/>
</dbReference>
<evidence type="ECO:0000313" key="10">
    <source>
        <dbReference type="Proteomes" id="UP000634136"/>
    </source>
</evidence>
<keyword evidence="5 6" id="KW-0539">Nucleus</keyword>
<dbReference type="PANTHER" id="PTHR11467">
    <property type="entry name" value="HISTONE H1"/>
    <property type="match status" value="1"/>
</dbReference>
<feature type="compositionally biased region" description="Low complexity" evidence="7">
    <location>
        <begin position="140"/>
        <end position="151"/>
    </location>
</feature>
<dbReference type="GO" id="GO:0030527">
    <property type="term" value="F:structural constituent of chromatin"/>
    <property type="evidence" value="ECO:0007669"/>
    <property type="project" value="InterPro"/>
</dbReference>
<feature type="region of interest" description="Disordered" evidence="7">
    <location>
        <begin position="100"/>
        <end position="190"/>
    </location>
</feature>
<reference evidence="9" key="1">
    <citation type="submission" date="2020-09" db="EMBL/GenBank/DDBJ databases">
        <title>Genome-Enabled Discovery of Anthraquinone Biosynthesis in Senna tora.</title>
        <authorList>
            <person name="Kang S.-H."/>
            <person name="Pandey R.P."/>
            <person name="Lee C.-M."/>
            <person name="Sim J.-S."/>
            <person name="Jeong J.-T."/>
            <person name="Choi B.-S."/>
            <person name="Jung M."/>
            <person name="Ginzburg D."/>
            <person name="Zhao K."/>
            <person name="Won S.Y."/>
            <person name="Oh T.-J."/>
            <person name="Yu Y."/>
            <person name="Kim N.-H."/>
            <person name="Lee O.R."/>
            <person name="Lee T.-H."/>
            <person name="Bashyal P."/>
            <person name="Kim T.-S."/>
            <person name="Lee W.-H."/>
            <person name="Kawkins C."/>
            <person name="Kim C.-K."/>
            <person name="Kim J.S."/>
            <person name="Ahn B.O."/>
            <person name="Rhee S.Y."/>
            <person name="Sohng J.K."/>
        </authorList>
    </citation>
    <scope>NUCLEOTIDE SEQUENCE</scope>
    <source>
        <tissue evidence="9">Leaf</tissue>
    </source>
</reference>
<dbReference type="CDD" id="cd00073">
    <property type="entry name" value="H15"/>
    <property type="match status" value="1"/>
</dbReference>
<dbReference type="InterPro" id="IPR036390">
    <property type="entry name" value="WH_DNA-bd_sf"/>
</dbReference>